<dbReference type="CDD" id="cd17338">
    <property type="entry name" value="MFS_unc93_like"/>
    <property type="match status" value="1"/>
</dbReference>
<sequence>MTMEAGNENVSLLSESSSFDGNAPELQRLNFRSKTSSRHLRDLHILSFTFLFVFLAYAAAQNLESSVNSEKNLGTISLGILYLSFTVCSFVATPIVRRLGSKNSLILGTSGYWLFIAANLFPSWYTMVPASLYLGFTASIIWVAEGTYLTFAARGHATECNLPEGTVLGNFNGEFWGMFASTQVIGNLLSLVLLKTGTEGKSNSGTTLLFAVFLGSMTLGTILAFFLTKQTNTKAGVMQSGNDSCLSVGDLLKATFVPLLDKRMLLLIPLLVYSGLEQAFVWAEFTKYVVEPAIGVAGVGGVMAIFGATDAVSSLVAGRLTTGLLSISSITCTGILFQALVLLRLWLNHSFGSSRASIINIVVMAAAWGAGDGVFNTQTNALLAILFPHDTEAAFSQLKIWQSGAISVVFFVSPHITFTTMLAVLAVTLFISLVGLSMITFYVGKAVPQRS</sequence>
<dbReference type="Gene3D" id="1.20.1250.20">
    <property type="entry name" value="MFS general substrate transporter like domains"/>
    <property type="match status" value="1"/>
</dbReference>
<reference evidence="7" key="1">
    <citation type="submission" date="2015-02" db="EMBL/GenBank/DDBJ databases">
        <title>A transcriptome of Wollemia nobilis - a relic of Gondwana.</title>
        <authorList>
            <person name="Chia J.Y."/>
            <person name="Leong Y.S."/>
            <person name="Abdul Karim S."/>
            <person name="Wan Azmi N."/>
            <person name="Hercus R."/>
            <person name="Croft L."/>
        </authorList>
    </citation>
    <scope>NUCLEOTIDE SEQUENCE</scope>
    <source>
        <strain evidence="7">MaeBrown</strain>
        <tissue evidence="7">Leaf</tissue>
    </source>
</reference>
<comment type="subcellular location">
    <subcellularLocation>
        <location evidence="1">Membrane</location>
        <topology evidence="1">Multi-pass membrane protein</topology>
    </subcellularLocation>
</comment>
<evidence type="ECO:0000256" key="6">
    <source>
        <dbReference type="SAM" id="Phobius"/>
    </source>
</evidence>
<dbReference type="InterPro" id="IPR044771">
    <property type="entry name" value="UN933_plant"/>
</dbReference>
<feature type="transmembrane region" description="Helical" evidence="6">
    <location>
        <begin position="72"/>
        <end position="93"/>
    </location>
</feature>
<dbReference type="GO" id="GO:0055075">
    <property type="term" value="P:potassium ion homeostasis"/>
    <property type="evidence" value="ECO:0007669"/>
    <property type="project" value="InterPro"/>
</dbReference>
<feature type="transmembrane region" description="Helical" evidence="6">
    <location>
        <begin position="358"/>
        <end position="375"/>
    </location>
</feature>
<evidence type="ECO:0000256" key="3">
    <source>
        <dbReference type="ARBA" id="ARBA00022692"/>
    </source>
</evidence>
<keyword evidence="3 6" id="KW-0812">Transmembrane</keyword>
<evidence type="ECO:0000256" key="4">
    <source>
        <dbReference type="ARBA" id="ARBA00022989"/>
    </source>
</evidence>
<dbReference type="InterPro" id="IPR051951">
    <property type="entry name" value="UNC-93_regulatory"/>
</dbReference>
<dbReference type="AlphaFoldDB" id="A0A0C9QML9"/>
<dbReference type="PANTHER" id="PTHR19444">
    <property type="entry name" value="UNC-93 RELATED"/>
    <property type="match status" value="1"/>
</dbReference>
<feature type="transmembrane region" description="Helical" evidence="6">
    <location>
        <begin position="421"/>
        <end position="443"/>
    </location>
</feature>
<dbReference type="SUPFAM" id="SSF103473">
    <property type="entry name" value="MFS general substrate transporter"/>
    <property type="match status" value="1"/>
</dbReference>
<dbReference type="InterPro" id="IPR010291">
    <property type="entry name" value="Ion_channel_UNC-93"/>
</dbReference>
<evidence type="ECO:0000313" key="7">
    <source>
        <dbReference type="EMBL" id="JAG85900.1"/>
    </source>
</evidence>
<keyword evidence="5 6" id="KW-0472">Membrane</keyword>
<feature type="transmembrane region" description="Helical" evidence="6">
    <location>
        <begin position="175"/>
        <end position="194"/>
    </location>
</feature>
<keyword evidence="4 6" id="KW-1133">Transmembrane helix</keyword>
<dbReference type="Pfam" id="PF05978">
    <property type="entry name" value="UNC-93"/>
    <property type="match status" value="1"/>
</dbReference>
<comment type="similarity">
    <text evidence="2">Belongs to the unc-93 family.</text>
</comment>
<dbReference type="InterPro" id="IPR036259">
    <property type="entry name" value="MFS_trans_sf"/>
</dbReference>
<feature type="transmembrane region" description="Helical" evidence="6">
    <location>
        <begin position="43"/>
        <end position="60"/>
    </location>
</feature>
<dbReference type="EMBL" id="GCHU01021848">
    <property type="protein sequence ID" value="JAG85900.1"/>
    <property type="molecule type" value="Transcribed_RNA"/>
</dbReference>
<accession>A0A0C9QML9</accession>
<feature type="transmembrane region" description="Helical" evidence="6">
    <location>
        <begin position="294"/>
        <end position="317"/>
    </location>
</feature>
<feature type="transmembrane region" description="Helical" evidence="6">
    <location>
        <begin position="264"/>
        <end position="282"/>
    </location>
</feature>
<dbReference type="GO" id="GO:0016020">
    <property type="term" value="C:membrane"/>
    <property type="evidence" value="ECO:0007669"/>
    <property type="project" value="UniProtKB-SubCell"/>
</dbReference>
<proteinExistence type="inferred from homology"/>
<name>A0A0C9QML9_9CONI</name>
<feature type="transmembrane region" description="Helical" evidence="6">
    <location>
        <begin position="206"/>
        <end position="227"/>
    </location>
</feature>
<evidence type="ECO:0000256" key="5">
    <source>
        <dbReference type="ARBA" id="ARBA00023136"/>
    </source>
</evidence>
<feature type="transmembrane region" description="Helical" evidence="6">
    <location>
        <begin position="105"/>
        <end position="125"/>
    </location>
</feature>
<protein>
    <submittedName>
        <fullName evidence="7">TSA: Wollemia nobilis Ref_Wollemi_Transcript_22008_1914 transcribed RNA sequence</fullName>
    </submittedName>
</protein>
<organism evidence="7">
    <name type="scientific">Wollemia nobilis</name>
    <dbReference type="NCBI Taxonomy" id="56998"/>
    <lineage>
        <taxon>Eukaryota</taxon>
        <taxon>Viridiplantae</taxon>
        <taxon>Streptophyta</taxon>
        <taxon>Embryophyta</taxon>
        <taxon>Tracheophyta</taxon>
        <taxon>Spermatophyta</taxon>
        <taxon>Pinopsida</taxon>
        <taxon>Pinidae</taxon>
        <taxon>Conifers II</taxon>
        <taxon>Araucariales</taxon>
        <taxon>Araucariaceae</taxon>
        <taxon>Wollemia</taxon>
    </lineage>
</organism>
<feature type="transmembrane region" description="Helical" evidence="6">
    <location>
        <begin position="323"/>
        <end position="346"/>
    </location>
</feature>
<evidence type="ECO:0000256" key="2">
    <source>
        <dbReference type="ARBA" id="ARBA00009172"/>
    </source>
</evidence>
<dbReference type="PANTHER" id="PTHR19444:SF13">
    <property type="entry name" value="PROTEIN UNC-93 HOMOLOG A"/>
    <property type="match status" value="1"/>
</dbReference>
<evidence type="ECO:0000256" key="1">
    <source>
        <dbReference type="ARBA" id="ARBA00004141"/>
    </source>
</evidence>